<dbReference type="InterPro" id="IPR005064">
    <property type="entry name" value="BUG"/>
</dbReference>
<dbReference type="RefSeq" id="WP_024003811.1">
    <property type="nucleotide sequence ID" value="NZ_KI650979.1"/>
</dbReference>
<dbReference type="Gene3D" id="3.40.190.150">
    <property type="entry name" value="Bordetella uptake gene, domain 1"/>
    <property type="match status" value="1"/>
</dbReference>
<feature type="signal peptide" evidence="2">
    <location>
        <begin position="1"/>
        <end position="23"/>
    </location>
</feature>
<name>V8QY37_9BURK</name>
<evidence type="ECO:0000313" key="3">
    <source>
        <dbReference type="EMBL" id="ETF04288.1"/>
    </source>
</evidence>
<evidence type="ECO:0000256" key="1">
    <source>
        <dbReference type="ARBA" id="ARBA00006987"/>
    </source>
</evidence>
<dbReference type="PANTHER" id="PTHR42928:SF5">
    <property type="entry name" value="BLR1237 PROTEIN"/>
    <property type="match status" value="1"/>
</dbReference>
<dbReference type="Pfam" id="PF03401">
    <property type="entry name" value="TctC"/>
    <property type="match status" value="1"/>
</dbReference>
<proteinExistence type="inferred from homology"/>
<keyword evidence="2" id="KW-0732">Signal</keyword>
<dbReference type="PATRIC" id="fig|1424334.3.peg.749"/>
<dbReference type="Gene3D" id="3.40.190.10">
    <property type="entry name" value="Periplasmic binding protein-like II"/>
    <property type="match status" value="1"/>
</dbReference>
<organism evidence="3 4">
    <name type="scientific">Advenella kashmirensis W13003</name>
    <dbReference type="NCBI Taxonomy" id="1424334"/>
    <lineage>
        <taxon>Bacteria</taxon>
        <taxon>Pseudomonadati</taxon>
        <taxon>Pseudomonadota</taxon>
        <taxon>Betaproteobacteria</taxon>
        <taxon>Burkholderiales</taxon>
        <taxon>Alcaligenaceae</taxon>
    </lineage>
</organism>
<dbReference type="HOGENOM" id="CLU_045683_0_0_4"/>
<feature type="chain" id="PRO_5004773159" evidence="2">
    <location>
        <begin position="24"/>
        <end position="324"/>
    </location>
</feature>
<reference evidence="3 4" key="1">
    <citation type="journal article" date="2014" name="Genome Announc.">
        <title>Draft Genome Sequence of Advenella kashmirensis Strain W13003, a Polycyclic Aromatic Hydrocarbon-Degrading Bacterium.</title>
        <authorList>
            <person name="Wang X."/>
            <person name="Jin D."/>
            <person name="Zhou L."/>
            <person name="Wu L."/>
            <person name="An W."/>
            <person name="Zhao L."/>
        </authorList>
    </citation>
    <scope>NUCLEOTIDE SEQUENCE [LARGE SCALE GENOMIC DNA]</scope>
    <source>
        <strain evidence="3 4">W13003</strain>
    </source>
</reference>
<dbReference type="eggNOG" id="COG3181">
    <property type="taxonomic scope" value="Bacteria"/>
</dbReference>
<dbReference type="CDD" id="cd07012">
    <property type="entry name" value="PBP2_Bug_TTT"/>
    <property type="match status" value="1"/>
</dbReference>
<keyword evidence="4" id="KW-1185">Reference proteome</keyword>
<dbReference type="PIRSF" id="PIRSF017082">
    <property type="entry name" value="YflP"/>
    <property type="match status" value="1"/>
</dbReference>
<dbReference type="Proteomes" id="UP000018733">
    <property type="component" value="Unassembled WGS sequence"/>
</dbReference>
<dbReference type="OrthoDB" id="8678477at2"/>
<evidence type="ECO:0000256" key="2">
    <source>
        <dbReference type="SAM" id="SignalP"/>
    </source>
</evidence>
<evidence type="ECO:0000313" key="4">
    <source>
        <dbReference type="Proteomes" id="UP000018733"/>
    </source>
</evidence>
<sequence>MLPSIKTTIGFTCALAFCASAQAASGQSYPNKPITIVVPFAAGSGTDQQARIFAQALTSEYKVPVVVDNRAGASGFIASQHVARAEPDGYTLLMTTNTTHAANAHLFKKLPYDPVKDFTPVTLLGKGQMMLVVQNDSPIKSISDLLAAAQQRPGKMNFGSGSSSSRVAGEMLKQLSNIDVVNIPYKSNPMAVTDLMGGQVDFMFADGPTAIPQINAKKLRALATSGSRRLSIAPSIPTVAESGVKGYDMTYWTGVYLPAKADPSLVQRLNEMFIKIAGQPEWKRFQETTAGDVATTTPEGLAQFQAAESQKWGRIIKAAGIIPD</sequence>
<dbReference type="SUPFAM" id="SSF53850">
    <property type="entry name" value="Periplasmic binding protein-like II"/>
    <property type="match status" value="1"/>
</dbReference>
<protein>
    <submittedName>
        <fullName evidence="3">ABC transporter substrate-binding protein</fullName>
    </submittedName>
</protein>
<dbReference type="PANTHER" id="PTHR42928">
    <property type="entry name" value="TRICARBOXYLATE-BINDING PROTEIN"/>
    <property type="match status" value="1"/>
</dbReference>
<dbReference type="InterPro" id="IPR042100">
    <property type="entry name" value="Bug_dom1"/>
</dbReference>
<comment type="similarity">
    <text evidence="1">Belongs to the UPF0065 (bug) family.</text>
</comment>
<accession>V8QY37</accession>
<dbReference type="STRING" id="1424334.W822_03725"/>
<dbReference type="AlphaFoldDB" id="V8QY37"/>
<gene>
    <name evidence="3" type="ORF">W822_03725</name>
</gene>
<comment type="caution">
    <text evidence="3">The sequence shown here is derived from an EMBL/GenBank/DDBJ whole genome shotgun (WGS) entry which is preliminary data.</text>
</comment>
<dbReference type="EMBL" id="AYXT01000001">
    <property type="protein sequence ID" value="ETF04288.1"/>
    <property type="molecule type" value="Genomic_DNA"/>
</dbReference>